<evidence type="ECO:0000313" key="2">
    <source>
        <dbReference type="Proteomes" id="UP000815260"/>
    </source>
</evidence>
<name>A0A9R0G4I9_WHEAT</name>
<sequence length="14" mass="1744">RRRARAPLLPRLLR</sequence>
<dbReference type="EMBL" id="NMPL03036730">
    <property type="protein sequence ID" value="MBC2899494.1"/>
    <property type="molecule type" value="Genomic_DNA"/>
</dbReference>
<protein>
    <submittedName>
        <fullName evidence="1">Uncharacterized protein</fullName>
    </submittedName>
</protein>
<gene>
    <name evidence="1" type="ORF">CFC21_112328</name>
</gene>
<reference evidence="1" key="1">
    <citation type="journal article" date="2017" name="Gigascience">
        <title>The first near-complete assembly of the hexaploid bread wheat genome, Triticum aestivum.</title>
        <authorList>
            <person name="Zimin A.V."/>
            <person name="Puiu D."/>
            <person name="Hall R."/>
            <person name="Kingan S."/>
            <person name="Clavijo B.J."/>
            <person name="Salzberg S.L."/>
        </authorList>
    </citation>
    <scope>NUCLEOTIDE SEQUENCE</scope>
    <source>
        <tissue evidence="1">Leaf</tissue>
    </source>
</reference>
<proteinExistence type="predicted"/>
<feature type="non-terminal residue" evidence="1">
    <location>
        <position position="1"/>
    </location>
</feature>
<evidence type="ECO:0000313" key="1">
    <source>
        <dbReference type="EMBL" id="MBC2899494.1"/>
    </source>
</evidence>
<dbReference type="Proteomes" id="UP000815260">
    <property type="component" value="Unassembled WGS sequence"/>
</dbReference>
<comment type="caution">
    <text evidence="1">The sequence shown here is derived from an EMBL/GenBank/DDBJ whole genome shotgun (WGS) entry which is preliminary data.</text>
</comment>
<accession>A0A9R0G4I9</accession>
<feature type="non-terminal residue" evidence="1">
    <location>
        <position position="14"/>
    </location>
</feature>
<organism evidence="1 2">
    <name type="scientific">Triticum aestivum</name>
    <name type="common">Wheat</name>
    <dbReference type="NCBI Taxonomy" id="4565"/>
    <lineage>
        <taxon>Eukaryota</taxon>
        <taxon>Viridiplantae</taxon>
        <taxon>Streptophyta</taxon>
        <taxon>Embryophyta</taxon>
        <taxon>Tracheophyta</taxon>
        <taxon>Spermatophyta</taxon>
        <taxon>Magnoliopsida</taxon>
        <taxon>Liliopsida</taxon>
        <taxon>Poales</taxon>
        <taxon>Poaceae</taxon>
        <taxon>BOP clade</taxon>
        <taxon>Pooideae</taxon>
        <taxon>Triticodae</taxon>
        <taxon>Triticeae</taxon>
        <taxon>Triticinae</taxon>
        <taxon>Triticum</taxon>
    </lineage>
</organism>
<reference evidence="1" key="2">
    <citation type="submission" date="2020-03" db="EMBL/GenBank/DDBJ databases">
        <title>The second near-complete assembly of the hexaploid bread wheat (Triticum aestivum) genome.</title>
        <authorList>
            <person name="Zimin A.V."/>
            <person name="Puiu D."/>
            <person name="Shumante A."/>
            <person name="Alonge M."/>
            <person name="Salzberg S.L."/>
        </authorList>
    </citation>
    <scope>NUCLEOTIDE SEQUENCE</scope>
    <source>
        <tissue evidence="1">Leaf</tissue>
    </source>
</reference>